<keyword evidence="2" id="KW-1185">Reference proteome</keyword>
<dbReference type="RefSeq" id="WP_106502083.1">
    <property type="nucleotide sequence ID" value="NZ_PXXO01000003.1"/>
</dbReference>
<dbReference type="OrthoDB" id="558728at2"/>
<protein>
    <submittedName>
        <fullName evidence="1">Uncharacterized protein</fullName>
    </submittedName>
</protein>
<evidence type="ECO:0000313" key="2">
    <source>
        <dbReference type="Proteomes" id="UP000243002"/>
    </source>
</evidence>
<proteinExistence type="predicted"/>
<evidence type="ECO:0000313" key="1">
    <source>
        <dbReference type="EMBL" id="PSJ06577.1"/>
    </source>
</evidence>
<comment type="caution">
    <text evidence="1">The sequence shown here is derived from an EMBL/GenBank/DDBJ whole genome shotgun (WGS) entry which is preliminary data.</text>
</comment>
<name>A0A2P7MZG0_9CYAN</name>
<dbReference type="AlphaFoldDB" id="A0A2P7MZG0"/>
<gene>
    <name evidence="1" type="ORF">C7K55_03785</name>
</gene>
<accession>A0A2P7MZG0</accession>
<reference evidence="1 2" key="1">
    <citation type="journal article" date="2018" name="Environ. Microbiol.">
        <title>Ecological and genomic features of two widespread freshwater picocyanobacteria.</title>
        <authorList>
            <person name="Cabello-Yeves P.J."/>
            <person name="Picazo A."/>
            <person name="Camacho A."/>
            <person name="Callieri C."/>
            <person name="Rosselli R."/>
            <person name="Roda-Garcia J.J."/>
            <person name="Coutinho F.H."/>
            <person name="Rodriguez-Valera F."/>
        </authorList>
    </citation>
    <scope>NUCLEOTIDE SEQUENCE [LARGE SCALE GENOMIC DNA]</scope>
    <source>
        <strain evidence="1 2">Tous</strain>
    </source>
</reference>
<dbReference type="Proteomes" id="UP000243002">
    <property type="component" value="Unassembled WGS sequence"/>
</dbReference>
<organism evidence="1 2">
    <name type="scientific">Cyanobium usitatum str. Tous</name>
    <dbReference type="NCBI Taxonomy" id="2116684"/>
    <lineage>
        <taxon>Bacteria</taxon>
        <taxon>Bacillati</taxon>
        <taxon>Cyanobacteriota</taxon>
        <taxon>Cyanophyceae</taxon>
        <taxon>Synechococcales</taxon>
        <taxon>Prochlorococcaceae</taxon>
        <taxon>Cyanobium</taxon>
    </lineage>
</organism>
<sequence>MALTNGNPLIDAETTLVGWTNRSAIRNSEHTFLSGEEVLLNTKLDAASRFSLVASHPGAPAAVEVELLLAPVLRDGTTGSWISAVRVALPAEGGRVEAFLSGHDIQIAPADLPNLDLPAVCFAKALVTPTTPAGMHAGLTATIAA</sequence>
<dbReference type="EMBL" id="PXXO01000003">
    <property type="protein sequence ID" value="PSJ06577.1"/>
    <property type="molecule type" value="Genomic_DNA"/>
</dbReference>